<proteinExistence type="predicted"/>
<feature type="transmembrane region" description="Helical" evidence="7">
    <location>
        <begin position="21"/>
        <end position="43"/>
    </location>
</feature>
<evidence type="ECO:0000256" key="4">
    <source>
        <dbReference type="ARBA" id="ARBA00022692"/>
    </source>
</evidence>
<name>A0A2K8SSK1_9NOSO</name>
<sequence>MSQKESTTSPETKASPWWQRIPLTLQILIALVAAVSVGIALGAGNPNPSNATLINNLAIPAELVLKALRALATPLILVAVLHTLMTTNIPGTAGRRLAVLLLTNTTVAILVGLLVANVLRPGTWGNVATSTSTEITTQSLDPWGILKDAVPEAVLKPLVDNNVIQLIVIALSFGIVLRGLKSEQIAQGKKGYQPIEDVIGILFEAVVRVLNWVIALVPFAVFGIVAKTVAMQGFAPFKSLGAFIVAVLLALLLQACYYLTRVKFGSWVQPLKFLAGGSDAFLTAFSTSSSAAAMPITFEVLQTKVGLRESSAALGALVGANFNKRLFEKF</sequence>
<evidence type="ECO:0000256" key="2">
    <source>
        <dbReference type="ARBA" id="ARBA00022448"/>
    </source>
</evidence>
<evidence type="ECO:0000313" key="9">
    <source>
        <dbReference type="Proteomes" id="UP000232003"/>
    </source>
</evidence>
<dbReference type="PRINTS" id="PR00173">
    <property type="entry name" value="EDTRNSPORT"/>
</dbReference>
<evidence type="ECO:0000256" key="1">
    <source>
        <dbReference type="ARBA" id="ARBA00004651"/>
    </source>
</evidence>
<dbReference type="Gene3D" id="1.10.3860.10">
    <property type="entry name" value="Sodium:dicarboxylate symporter"/>
    <property type="match status" value="1"/>
</dbReference>
<feature type="transmembrane region" description="Helical" evidence="7">
    <location>
        <begin position="163"/>
        <end position="180"/>
    </location>
</feature>
<evidence type="ECO:0000256" key="6">
    <source>
        <dbReference type="ARBA" id="ARBA00023136"/>
    </source>
</evidence>
<keyword evidence="5 7" id="KW-1133">Transmembrane helix</keyword>
<reference evidence="8 9" key="1">
    <citation type="submission" date="2017-11" db="EMBL/GenBank/DDBJ databases">
        <title>Complete genome of a free-living desiccation-tolerant cyanobacterium and its photosynthetic adaptation to extreme terrestrial habitat.</title>
        <authorList>
            <person name="Shang J."/>
        </authorList>
    </citation>
    <scope>NUCLEOTIDE SEQUENCE [LARGE SCALE GENOMIC DNA]</scope>
    <source>
        <strain evidence="8 9">CCNUN1</strain>
    </source>
</reference>
<feature type="transmembrane region" description="Helical" evidence="7">
    <location>
        <begin position="237"/>
        <end position="259"/>
    </location>
</feature>
<keyword evidence="3" id="KW-1003">Cell membrane</keyword>
<keyword evidence="4 7" id="KW-0812">Transmembrane</keyword>
<feature type="transmembrane region" description="Helical" evidence="7">
    <location>
        <begin position="63"/>
        <end position="85"/>
    </location>
</feature>
<evidence type="ECO:0000256" key="7">
    <source>
        <dbReference type="SAM" id="Phobius"/>
    </source>
</evidence>
<feature type="transmembrane region" description="Helical" evidence="7">
    <location>
        <begin position="97"/>
        <end position="119"/>
    </location>
</feature>
<keyword evidence="9" id="KW-1185">Reference proteome</keyword>
<feature type="transmembrane region" description="Helical" evidence="7">
    <location>
        <begin position="201"/>
        <end position="225"/>
    </location>
</feature>
<accession>A0A2K8SSK1</accession>
<dbReference type="InterPro" id="IPR001991">
    <property type="entry name" value="Na-dicarboxylate_symporter"/>
</dbReference>
<dbReference type="GO" id="GO:0015293">
    <property type="term" value="F:symporter activity"/>
    <property type="evidence" value="ECO:0007669"/>
    <property type="project" value="UniProtKB-KW"/>
</dbReference>
<protein>
    <submittedName>
        <fullName evidence="8">Na+/H+-dicarboxylate symporter</fullName>
    </submittedName>
</protein>
<comment type="subcellular location">
    <subcellularLocation>
        <location evidence="1">Cell membrane</location>
        <topology evidence="1">Multi-pass membrane protein</topology>
    </subcellularLocation>
</comment>
<dbReference type="AlphaFoldDB" id="A0A2K8SSK1"/>
<dbReference type="InterPro" id="IPR036458">
    <property type="entry name" value="Na:dicarbo_symporter_sf"/>
</dbReference>
<dbReference type="Pfam" id="PF00375">
    <property type="entry name" value="SDF"/>
    <property type="match status" value="1"/>
</dbReference>
<dbReference type="GO" id="GO:0005886">
    <property type="term" value="C:plasma membrane"/>
    <property type="evidence" value="ECO:0007669"/>
    <property type="project" value="UniProtKB-SubCell"/>
</dbReference>
<keyword evidence="2" id="KW-0813">Transport</keyword>
<dbReference type="Proteomes" id="UP000232003">
    <property type="component" value="Chromosome"/>
</dbReference>
<dbReference type="KEGG" id="nfl:COO91_03734"/>
<evidence type="ECO:0000256" key="5">
    <source>
        <dbReference type="ARBA" id="ARBA00022989"/>
    </source>
</evidence>
<evidence type="ECO:0000256" key="3">
    <source>
        <dbReference type="ARBA" id="ARBA00022475"/>
    </source>
</evidence>
<evidence type="ECO:0000313" key="8">
    <source>
        <dbReference type="EMBL" id="AUB37785.1"/>
    </source>
</evidence>
<dbReference type="EMBL" id="CP024785">
    <property type="protein sequence ID" value="AUB37785.1"/>
    <property type="molecule type" value="Genomic_DNA"/>
</dbReference>
<dbReference type="PANTHER" id="PTHR42865">
    <property type="entry name" value="PROTON/GLUTAMATE-ASPARTATE SYMPORTER"/>
    <property type="match status" value="1"/>
</dbReference>
<dbReference type="PANTHER" id="PTHR42865:SF7">
    <property type="entry name" value="PROTON_GLUTAMATE-ASPARTATE SYMPORTER"/>
    <property type="match status" value="1"/>
</dbReference>
<gene>
    <name evidence="8" type="ORF">COO91_03734</name>
</gene>
<organism evidence="8 9">
    <name type="scientific">Nostoc flagelliforme CCNUN1</name>
    <dbReference type="NCBI Taxonomy" id="2038116"/>
    <lineage>
        <taxon>Bacteria</taxon>
        <taxon>Bacillati</taxon>
        <taxon>Cyanobacteriota</taxon>
        <taxon>Cyanophyceae</taxon>
        <taxon>Nostocales</taxon>
        <taxon>Nostocaceae</taxon>
        <taxon>Nostoc</taxon>
    </lineage>
</organism>
<dbReference type="SUPFAM" id="SSF118215">
    <property type="entry name" value="Proton glutamate symport protein"/>
    <property type="match status" value="1"/>
</dbReference>
<keyword evidence="6 7" id="KW-0472">Membrane</keyword>